<evidence type="ECO:0000259" key="4">
    <source>
        <dbReference type="PROSITE" id="PS50887"/>
    </source>
</evidence>
<keyword evidence="1" id="KW-0597">Phosphoprotein</keyword>
<evidence type="ECO:0000256" key="1">
    <source>
        <dbReference type="PROSITE-ProRule" id="PRU00169"/>
    </source>
</evidence>
<comment type="caution">
    <text evidence="5">The sequence shown here is derived from an EMBL/GenBank/DDBJ whole genome shotgun (WGS) entry which is preliminary data.</text>
</comment>
<organism evidence="5 6">
    <name type="scientific">Candidatus Contendobacter odensis Run_B_J11</name>
    <dbReference type="NCBI Taxonomy" id="1400861"/>
    <lineage>
        <taxon>Bacteria</taxon>
        <taxon>Pseudomonadati</taxon>
        <taxon>Pseudomonadota</taxon>
        <taxon>Gammaproteobacteria</taxon>
        <taxon>Candidatus Competibacteraceae</taxon>
        <taxon>Candidatus Contendibacter</taxon>
    </lineage>
</organism>
<reference evidence="5 6" key="1">
    <citation type="journal article" date="2014" name="ISME J.">
        <title>Candidatus Competibacter-lineage genomes retrieved from metagenomes reveal functional metabolic diversity.</title>
        <authorList>
            <person name="McIlroy S.J."/>
            <person name="Albertsen M."/>
            <person name="Andresen E.K."/>
            <person name="Saunders A.M."/>
            <person name="Kristiansen R."/>
            <person name="Stokholm-Bjerregaard M."/>
            <person name="Nielsen K.L."/>
            <person name="Nielsen P.H."/>
        </authorList>
    </citation>
    <scope>NUCLEOTIDE SEQUENCE [LARGE SCALE GENOMIC DNA]</scope>
    <source>
        <strain evidence="5 6">Run_B_J11</strain>
    </source>
</reference>
<dbReference type="SUPFAM" id="SSF52172">
    <property type="entry name" value="CheY-like"/>
    <property type="match status" value="1"/>
</dbReference>
<dbReference type="InterPro" id="IPR043128">
    <property type="entry name" value="Rev_trsase/Diguanyl_cyclase"/>
</dbReference>
<dbReference type="PANTHER" id="PTHR33121">
    <property type="entry name" value="CYCLIC DI-GMP PHOSPHODIESTERASE PDEF"/>
    <property type="match status" value="1"/>
</dbReference>
<proteinExistence type="predicted"/>
<dbReference type="InterPro" id="IPR021800">
    <property type="entry name" value="DUF3369"/>
</dbReference>
<dbReference type="InterPro" id="IPR001633">
    <property type="entry name" value="EAL_dom"/>
</dbReference>
<dbReference type="PANTHER" id="PTHR33121:SF71">
    <property type="entry name" value="OXYGEN SENSOR PROTEIN DOSP"/>
    <property type="match status" value="1"/>
</dbReference>
<dbReference type="InterPro" id="IPR000160">
    <property type="entry name" value="GGDEF_dom"/>
</dbReference>
<dbReference type="SMART" id="SM00052">
    <property type="entry name" value="EAL"/>
    <property type="match status" value="1"/>
</dbReference>
<dbReference type="NCBIfam" id="TIGR00254">
    <property type="entry name" value="GGDEF"/>
    <property type="match status" value="1"/>
</dbReference>
<dbReference type="Proteomes" id="UP000019184">
    <property type="component" value="Unassembled WGS sequence"/>
</dbReference>
<feature type="domain" description="Response regulatory" evidence="2">
    <location>
        <begin position="28"/>
        <end position="152"/>
    </location>
</feature>
<dbReference type="EMBL" id="CBTK010000080">
    <property type="protein sequence ID" value="CDH44517.1"/>
    <property type="molecule type" value="Genomic_DNA"/>
</dbReference>
<gene>
    <name evidence="5" type="ORF">BN874_1700003</name>
</gene>
<dbReference type="SUPFAM" id="SSF55073">
    <property type="entry name" value="Nucleotide cyclase"/>
    <property type="match status" value="1"/>
</dbReference>
<dbReference type="OrthoDB" id="9813903at2"/>
<dbReference type="Pfam" id="PF11849">
    <property type="entry name" value="DUF3369"/>
    <property type="match status" value="1"/>
</dbReference>
<evidence type="ECO:0000259" key="2">
    <source>
        <dbReference type="PROSITE" id="PS50110"/>
    </source>
</evidence>
<dbReference type="Gene3D" id="3.30.70.270">
    <property type="match status" value="1"/>
</dbReference>
<dbReference type="Gene3D" id="3.20.20.450">
    <property type="entry name" value="EAL domain"/>
    <property type="match status" value="1"/>
</dbReference>
<feature type="domain" description="GGDEF" evidence="4">
    <location>
        <begin position="350"/>
        <end position="479"/>
    </location>
</feature>
<dbReference type="GO" id="GO:0000160">
    <property type="term" value="P:phosphorelay signal transduction system"/>
    <property type="evidence" value="ECO:0007669"/>
    <property type="project" value="InterPro"/>
</dbReference>
<dbReference type="InterPro" id="IPR011006">
    <property type="entry name" value="CheY-like_superfamily"/>
</dbReference>
<dbReference type="CDD" id="cd01948">
    <property type="entry name" value="EAL"/>
    <property type="match status" value="1"/>
</dbReference>
<dbReference type="CDD" id="cd01949">
    <property type="entry name" value="GGDEF"/>
    <property type="match status" value="1"/>
</dbReference>
<accession>A0A7U7J2T9</accession>
<dbReference type="SUPFAM" id="SSF141868">
    <property type="entry name" value="EAL domain-like"/>
    <property type="match status" value="1"/>
</dbReference>
<feature type="domain" description="EAL" evidence="3">
    <location>
        <begin position="486"/>
        <end position="739"/>
    </location>
</feature>
<dbReference type="PROSITE" id="PS50887">
    <property type="entry name" value="GGDEF"/>
    <property type="match status" value="1"/>
</dbReference>
<dbReference type="PROSITE" id="PS50110">
    <property type="entry name" value="RESPONSE_REGULATORY"/>
    <property type="match status" value="1"/>
</dbReference>
<evidence type="ECO:0000313" key="6">
    <source>
        <dbReference type="Proteomes" id="UP000019184"/>
    </source>
</evidence>
<name>A0A7U7J2T9_9GAMM</name>
<dbReference type="Pfam" id="PF00990">
    <property type="entry name" value="GGDEF"/>
    <property type="match status" value="1"/>
</dbReference>
<dbReference type="SMART" id="SM00267">
    <property type="entry name" value="GGDEF"/>
    <property type="match status" value="1"/>
</dbReference>
<dbReference type="GO" id="GO:0071111">
    <property type="term" value="F:cyclic-guanylate-specific phosphodiesterase activity"/>
    <property type="evidence" value="ECO:0007669"/>
    <property type="project" value="InterPro"/>
</dbReference>
<feature type="modified residue" description="4-aspartylphosphate" evidence="1">
    <location>
        <position position="83"/>
    </location>
</feature>
<dbReference type="InterPro" id="IPR035919">
    <property type="entry name" value="EAL_sf"/>
</dbReference>
<dbReference type="InterPro" id="IPR001789">
    <property type="entry name" value="Sig_transdc_resp-reg_receiver"/>
</dbReference>
<dbReference type="InterPro" id="IPR029787">
    <property type="entry name" value="Nucleotide_cyclase"/>
</dbReference>
<dbReference type="PROSITE" id="PS50883">
    <property type="entry name" value="EAL"/>
    <property type="match status" value="1"/>
</dbReference>
<protein>
    <submittedName>
        <fullName evidence="5">Response regulator receiver modulated diguanylate cyclase/phosphodiesterase</fullName>
    </submittedName>
</protein>
<sequence length="741" mass="82359">MIDELITLVDDAHGVDAPRRHPDLPPWKLLIVDDDEEVHDATQFVLRDLVIFERPLCLLHAYSAGEAREQLRRHRDIAVAILDVVMETERAGLDLVGYIRDELGLAECRIILRTGQPGYAPELTVIHQHDINDYRTKADLTHTRLITMVSTALRSYEQFCTIEQSRRGLGLIVHAAADLMEQHAISNLAEGVLTQLAVLLKLPLDGIVCTHRGSPFSEDNGGYCCYVIAAAGRHAPYIAQPLAALPDSRIAYAILSSMAQGQHVFGEDYTVLYLKAAPHQEAAIFLDTGHALSMLDRPLLEVFVSNIAACFRNVNLVERLNHVAYHDPLTHLSNRSRFIADLDGVTREQTDIVVALLDIEHFADLNDGLGQDIGNALLVAVAERLRSMLEPECRIARLGADVFGVIGPEPQVNPTTLFALFQQPFAVDEHQLPVTVTIGLCHDLEHASSGMALLKRANIALNRAKKNLRSHHEYYLVEMEDSTRWRLEIIHQLRRAFDAHQLQPWYQPQIALATGKVVGVEVLLRWPGEQGFIQPPDVFIPLAEYSGLIVQIGAWVLDQACAQHAQLTQWGFTRLKMAVNVSMPQFRKADFVENVAATLVHYRMPPQLLELEITESIAMDEPKVILQKLEALKRLGILIAIDDFGTGYSSLGQLRSLPIDCLKIDKCFVQEIHDGKGGMFAETIVGLSQKLGVGSVAEGVETLEQAGFLRALGCSVAQGYLYAKPMPADQLVEWLRQQATT</sequence>
<dbReference type="InterPro" id="IPR050706">
    <property type="entry name" value="Cyclic-di-GMP_PDE-like"/>
</dbReference>
<evidence type="ECO:0000313" key="5">
    <source>
        <dbReference type="EMBL" id="CDH44517.1"/>
    </source>
</evidence>
<dbReference type="Gene3D" id="3.40.50.2300">
    <property type="match status" value="1"/>
</dbReference>
<keyword evidence="6" id="KW-1185">Reference proteome</keyword>
<dbReference type="AlphaFoldDB" id="A0A7U7J2T9"/>
<evidence type="ECO:0000259" key="3">
    <source>
        <dbReference type="PROSITE" id="PS50883"/>
    </source>
</evidence>
<dbReference type="RefSeq" id="WP_034431687.1">
    <property type="nucleotide sequence ID" value="NZ_CBTK010000080.1"/>
</dbReference>
<dbReference type="Pfam" id="PF00563">
    <property type="entry name" value="EAL"/>
    <property type="match status" value="1"/>
</dbReference>